<feature type="compositionally biased region" description="Acidic residues" evidence="1">
    <location>
        <begin position="60"/>
        <end position="74"/>
    </location>
</feature>
<dbReference type="Proteomes" id="UP000307087">
    <property type="component" value="Unassembled WGS sequence"/>
</dbReference>
<protein>
    <submittedName>
        <fullName evidence="2">Uncharacterized protein</fullName>
    </submittedName>
</protein>
<name>A0A4S8NKT1_9ACTN</name>
<gene>
    <name evidence="2" type="ORF">E9934_04070</name>
</gene>
<dbReference type="EMBL" id="STGW01000002">
    <property type="protein sequence ID" value="THV17663.1"/>
    <property type="molecule type" value="Genomic_DNA"/>
</dbReference>
<comment type="caution">
    <text evidence="2">The sequence shown here is derived from an EMBL/GenBank/DDBJ whole genome shotgun (WGS) entry which is preliminary data.</text>
</comment>
<evidence type="ECO:0000313" key="2">
    <source>
        <dbReference type="EMBL" id="THV17663.1"/>
    </source>
</evidence>
<dbReference type="OrthoDB" id="3790603at2"/>
<organism evidence="2 3">
    <name type="scientific">Nocardioides caeni</name>
    <dbReference type="NCBI Taxonomy" id="574700"/>
    <lineage>
        <taxon>Bacteria</taxon>
        <taxon>Bacillati</taxon>
        <taxon>Actinomycetota</taxon>
        <taxon>Actinomycetes</taxon>
        <taxon>Propionibacteriales</taxon>
        <taxon>Nocardioidaceae</taxon>
        <taxon>Nocardioides</taxon>
    </lineage>
</organism>
<feature type="compositionally biased region" description="Polar residues" evidence="1">
    <location>
        <begin position="1"/>
        <end position="11"/>
    </location>
</feature>
<evidence type="ECO:0000256" key="1">
    <source>
        <dbReference type="SAM" id="MobiDB-lite"/>
    </source>
</evidence>
<sequence length="74" mass="7640">MSNGTDDSQQAGERESAVGISDDQLPDELVPSDDNPLAEGLPDGETVDGLLTEKKPGLSSEDDPSDDAPADDTP</sequence>
<keyword evidence="3" id="KW-1185">Reference proteome</keyword>
<dbReference type="AlphaFoldDB" id="A0A4S8NKT1"/>
<reference evidence="2 3" key="1">
    <citation type="journal article" date="2009" name="Int. J. Syst. Evol. Microbiol.">
        <title>Nocardioides caeni sp. nov., isolated from wastewater.</title>
        <authorList>
            <person name="Yoon J.H."/>
            <person name="Kang S.J."/>
            <person name="Park S."/>
            <person name="Kim W."/>
            <person name="Oh T.K."/>
        </authorList>
    </citation>
    <scope>NUCLEOTIDE SEQUENCE [LARGE SCALE GENOMIC DNA]</scope>
    <source>
        <strain evidence="2 3">DSM 23134</strain>
    </source>
</reference>
<accession>A0A4S8NKT1</accession>
<feature type="region of interest" description="Disordered" evidence="1">
    <location>
        <begin position="1"/>
        <end position="74"/>
    </location>
</feature>
<proteinExistence type="predicted"/>
<evidence type="ECO:0000313" key="3">
    <source>
        <dbReference type="Proteomes" id="UP000307087"/>
    </source>
</evidence>
<dbReference type="RefSeq" id="WP_136561599.1">
    <property type="nucleotide sequence ID" value="NZ_BAABLS010000001.1"/>
</dbReference>